<dbReference type="Pfam" id="PF22959">
    <property type="entry name" value="Ig_NUP210_15th"/>
    <property type="match status" value="1"/>
</dbReference>
<evidence type="ECO:0000313" key="4">
    <source>
        <dbReference type="Proteomes" id="UP000827892"/>
    </source>
</evidence>
<evidence type="ECO:0000259" key="2">
    <source>
        <dbReference type="Pfam" id="PF22959"/>
    </source>
</evidence>
<feature type="transmembrane region" description="Helical" evidence="1">
    <location>
        <begin position="12"/>
        <end position="35"/>
    </location>
</feature>
<sequence>MEYLWKCPTAAIFVFMFSYQTVLFFDTNLMSILIFQKLEPVVELFLSKDYLLEMHVSRLLTIFQVSRVASFDIYPTTELKSAFENSPIVHLPVGAQFQLNVVPRDARGRRLAAASNSINFKLHRTLVNAQGNIVSIWDTPYQFELAVFLFRYEFGKGAVLI</sequence>
<keyword evidence="1" id="KW-1133">Transmembrane helix</keyword>
<proteinExistence type="predicted"/>
<accession>A0AAE9IZU3</accession>
<feature type="domain" description="NUP210 Ig-like" evidence="2">
    <location>
        <begin position="74"/>
        <end position="125"/>
    </location>
</feature>
<evidence type="ECO:0000313" key="3">
    <source>
        <dbReference type="EMBL" id="ULU12834.1"/>
    </source>
</evidence>
<evidence type="ECO:0000256" key="1">
    <source>
        <dbReference type="SAM" id="Phobius"/>
    </source>
</evidence>
<gene>
    <name evidence="3" type="ORF">L3Y34_015814</name>
</gene>
<keyword evidence="1" id="KW-0472">Membrane</keyword>
<dbReference type="AlphaFoldDB" id="A0AAE9IZU3"/>
<organism evidence="3 4">
    <name type="scientific">Caenorhabditis briggsae</name>
    <dbReference type="NCBI Taxonomy" id="6238"/>
    <lineage>
        <taxon>Eukaryota</taxon>
        <taxon>Metazoa</taxon>
        <taxon>Ecdysozoa</taxon>
        <taxon>Nematoda</taxon>
        <taxon>Chromadorea</taxon>
        <taxon>Rhabditida</taxon>
        <taxon>Rhabditina</taxon>
        <taxon>Rhabditomorpha</taxon>
        <taxon>Rhabditoidea</taxon>
        <taxon>Rhabditidae</taxon>
        <taxon>Peloderinae</taxon>
        <taxon>Caenorhabditis</taxon>
    </lineage>
</organism>
<dbReference type="EMBL" id="CP090891">
    <property type="protein sequence ID" value="ULU12834.1"/>
    <property type="molecule type" value="Genomic_DNA"/>
</dbReference>
<reference evidence="3 4" key="1">
    <citation type="submission" date="2022-05" db="EMBL/GenBank/DDBJ databases">
        <title>Chromosome-level reference genomes for two strains of Caenorhabditis briggsae: an improved platform for comparative genomics.</title>
        <authorList>
            <person name="Stevens L."/>
            <person name="Andersen E.C."/>
        </authorList>
    </citation>
    <scope>NUCLEOTIDE SEQUENCE [LARGE SCALE GENOMIC DNA]</scope>
    <source>
        <strain evidence="3">QX1410_ONT</strain>
        <tissue evidence="3">Whole-organism</tissue>
    </source>
</reference>
<dbReference type="InterPro" id="IPR055094">
    <property type="entry name" value="NUP210_Ig15"/>
</dbReference>
<protein>
    <recommendedName>
        <fullName evidence="2">NUP210 Ig-like domain-containing protein</fullName>
    </recommendedName>
</protein>
<name>A0AAE9IZU3_CAEBR</name>
<keyword evidence="1" id="KW-0812">Transmembrane</keyword>
<dbReference type="Proteomes" id="UP000827892">
    <property type="component" value="Chromosome I"/>
</dbReference>